<feature type="domain" description="RDD" evidence="7">
    <location>
        <begin position="217"/>
        <end position="299"/>
    </location>
</feature>
<dbReference type="InterPro" id="IPR010432">
    <property type="entry name" value="RDD"/>
</dbReference>
<accession>A0A3E0TWN0</accession>
<dbReference type="PANTHER" id="PTHR36115:SF6">
    <property type="entry name" value="PROLINE-RICH ANTIGEN HOMOLOG"/>
    <property type="match status" value="1"/>
</dbReference>
<evidence type="ECO:0000256" key="2">
    <source>
        <dbReference type="ARBA" id="ARBA00022475"/>
    </source>
</evidence>
<evidence type="ECO:0000256" key="1">
    <source>
        <dbReference type="ARBA" id="ARBA00004651"/>
    </source>
</evidence>
<keyword evidence="3" id="KW-0812">Transmembrane</keyword>
<evidence type="ECO:0000256" key="5">
    <source>
        <dbReference type="ARBA" id="ARBA00023136"/>
    </source>
</evidence>
<keyword evidence="4" id="KW-1133">Transmembrane helix</keyword>
<dbReference type="PANTHER" id="PTHR36115">
    <property type="entry name" value="PROLINE-RICH ANTIGEN HOMOLOG-RELATED"/>
    <property type="match status" value="1"/>
</dbReference>
<comment type="caution">
    <text evidence="8">The sequence shown here is derived from an EMBL/GenBank/DDBJ whole genome shotgun (WGS) entry which is preliminary data.</text>
</comment>
<evidence type="ECO:0000259" key="7">
    <source>
        <dbReference type="Pfam" id="PF06271"/>
    </source>
</evidence>
<sequence length="313" mass="34198">MGYTKGRKRRKLMRFVAAFTTFIVLLSILPDMFNGLGWSDSNKYYDSGKNEYTDKVYQELNAEKGEEIAATIGDKILFSLAIGQAMSALSEDECMDADCWYQALAPSVATLDETGLTMAEKKEVIKQSLADIDVPEGQYQVLEDKLIASLDLSPQAEQGTSDSSTAVPIEETQVAQSAKTDDSEKASPVENPPTVEKAKAPDKPIYSLVELFKGIIHDLGLGFGWAAFYFTALTAVWRGQTPGKKLCGIRVIQLDGTPLSLWDSFGRYGGYGAGIATGLLGFMQIFWDANRQAIHDKISATVVVDAKAVNPRH</sequence>
<keyword evidence="2" id="KW-1003">Cell membrane</keyword>
<keyword evidence="5" id="KW-0472">Membrane</keyword>
<evidence type="ECO:0000256" key="6">
    <source>
        <dbReference type="SAM" id="MobiDB-lite"/>
    </source>
</evidence>
<name>A0A3E0TWN0_9GAMM</name>
<reference evidence="8 9" key="1">
    <citation type="submission" date="2018-08" db="EMBL/GenBank/DDBJ databases">
        <title>Thalassotalea euphylliae genome.</title>
        <authorList>
            <person name="Summers S."/>
            <person name="Rice S.A."/>
            <person name="Freckelton M.L."/>
            <person name="Nedved B.T."/>
            <person name="Hadfield M.G."/>
        </authorList>
    </citation>
    <scope>NUCLEOTIDE SEQUENCE [LARGE SCALE GENOMIC DNA]</scope>
    <source>
        <strain evidence="8 9">H1</strain>
    </source>
</reference>
<feature type="compositionally biased region" description="Polar residues" evidence="6">
    <location>
        <begin position="155"/>
        <end position="166"/>
    </location>
</feature>
<organism evidence="8 9">
    <name type="scientific">Thalassotalea euphylliae</name>
    <dbReference type="NCBI Taxonomy" id="1655234"/>
    <lineage>
        <taxon>Bacteria</taxon>
        <taxon>Pseudomonadati</taxon>
        <taxon>Pseudomonadota</taxon>
        <taxon>Gammaproteobacteria</taxon>
        <taxon>Alteromonadales</taxon>
        <taxon>Colwelliaceae</taxon>
        <taxon>Thalassotalea</taxon>
    </lineage>
</organism>
<feature type="region of interest" description="Disordered" evidence="6">
    <location>
        <begin position="155"/>
        <end position="198"/>
    </location>
</feature>
<dbReference type="GO" id="GO:0005886">
    <property type="term" value="C:plasma membrane"/>
    <property type="evidence" value="ECO:0007669"/>
    <property type="project" value="UniProtKB-SubCell"/>
</dbReference>
<evidence type="ECO:0000256" key="4">
    <source>
        <dbReference type="ARBA" id="ARBA00022989"/>
    </source>
</evidence>
<evidence type="ECO:0000313" key="8">
    <source>
        <dbReference type="EMBL" id="REL28869.1"/>
    </source>
</evidence>
<dbReference type="AlphaFoldDB" id="A0A3E0TWN0"/>
<dbReference type="InterPro" id="IPR051791">
    <property type="entry name" value="Pra-immunoreactive"/>
</dbReference>
<proteinExistence type="predicted"/>
<gene>
    <name evidence="8" type="ORF">DXX93_09040</name>
</gene>
<dbReference type="Pfam" id="PF06271">
    <property type="entry name" value="RDD"/>
    <property type="match status" value="1"/>
</dbReference>
<dbReference type="Proteomes" id="UP000256478">
    <property type="component" value="Unassembled WGS sequence"/>
</dbReference>
<dbReference type="OrthoDB" id="9787732at2"/>
<protein>
    <submittedName>
        <fullName evidence="8">RDD family protein</fullName>
    </submittedName>
</protein>
<evidence type="ECO:0000313" key="9">
    <source>
        <dbReference type="Proteomes" id="UP000256478"/>
    </source>
</evidence>
<dbReference type="EMBL" id="QUOU01000001">
    <property type="protein sequence ID" value="REL28869.1"/>
    <property type="molecule type" value="Genomic_DNA"/>
</dbReference>
<evidence type="ECO:0000256" key="3">
    <source>
        <dbReference type="ARBA" id="ARBA00022692"/>
    </source>
</evidence>
<comment type="subcellular location">
    <subcellularLocation>
        <location evidence="1">Cell membrane</location>
        <topology evidence="1">Multi-pass membrane protein</topology>
    </subcellularLocation>
</comment>